<evidence type="ECO:0000259" key="4">
    <source>
        <dbReference type="PROSITE" id="PS50106"/>
    </source>
</evidence>
<dbReference type="PANTHER" id="PTHR43343">
    <property type="entry name" value="PEPTIDASE S12"/>
    <property type="match status" value="1"/>
</dbReference>
<dbReference type="SUPFAM" id="SSF50156">
    <property type="entry name" value="PDZ domain-like"/>
    <property type="match status" value="2"/>
</dbReference>
<comment type="caution">
    <text evidence="5">The sequence shown here is derived from an EMBL/GenBank/DDBJ whole genome shotgun (WGS) entry which is preliminary data.</text>
</comment>
<evidence type="ECO:0000256" key="2">
    <source>
        <dbReference type="ARBA" id="ARBA00022801"/>
    </source>
</evidence>
<dbReference type="InterPro" id="IPR051201">
    <property type="entry name" value="Chloro_Bact_Ser_Proteases"/>
</dbReference>
<dbReference type="RefSeq" id="WP_202011525.1">
    <property type="nucleotide sequence ID" value="NZ_JAERRB010000005.1"/>
</dbReference>
<reference evidence="5 6" key="1">
    <citation type="submission" date="2021-01" db="EMBL/GenBank/DDBJ databases">
        <title>Chryseolinea sp. Jin1 Genome sequencing and assembly.</title>
        <authorList>
            <person name="Kim I."/>
        </authorList>
    </citation>
    <scope>NUCLEOTIDE SEQUENCE [LARGE SCALE GENOMIC DNA]</scope>
    <source>
        <strain evidence="5 6">Jin1</strain>
    </source>
</reference>
<dbReference type="Pfam" id="PF13180">
    <property type="entry name" value="PDZ_2"/>
    <property type="match status" value="1"/>
</dbReference>
<organism evidence="5 6">
    <name type="scientific">Chryseolinea lacunae</name>
    <dbReference type="NCBI Taxonomy" id="2801331"/>
    <lineage>
        <taxon>Bacteria</taxon>
        <taxon>Pseudomonadati</taxon>
        <taxon>Bacteroidota</taxon>
        <taxon>Cytophagia</taxon>
        <taxon>Cytophagales</taxon>
        <taxon>Fulvivirgaceae</taxon>
        <taxon>Chryseolinea</taxon>
    </lineage>
</organism>
<dbReference type="PRINTS" id="PR00834">
    <property type="entry name" value="PROTEASES2C"/>
</dbReference>
<name>A0ABS1KU40_9BACT</name>
<keyword evidence="3" id="KW-0472">Membrane</keyword>
<feature type="transmembrane region" description="Helical" evidence="3">
    <location>
        <begin position="7"/>
        <end position="26"/>
    </location>
</feature>
<proteinExistence type="predicted"/>
<dbReference type="InterPro" id="IPR001940">
    <property type="entry name" value="Peptidase_S1C"/>
</dbReference>
<dbReference type="PROSITE" id="PS50106">
    <property type="entry name" value="PDZ"/>
    <property type="match status" value="1"/>
</dbReference>
<protein>
    <submittedName>
        <fullName evidence="5">Trypsin-like peptidase domain-containing protein</fullName>
    </submittedName>
</protein>
<dbReference type="Gene3D" id="2.40.10.120">
    <property type="match status" value="1"/>
</dbReference>
<evidence type="ECO:0000256" key="1">
    <source>
        <dbReference type="ARBA" id="ARBA00022670"/>
    </source>
</evidence>
<dbReference type="InterPro" id="IPR009003">
    <property type="entry name" value="Peptidase_S1_PA"/>
</dbReference>
<feature type="domain" description="PDZ" evidence="4">
    <location>
        <begin position="285"/>
        <end position="380"/>
    </location>
</feature>
<dbReference type="InterPro" id="IPR001478">
    <property type="entry name" value="PDZ"/>
</dbReference>
<dbReference type="SMART" id="SM00228">
    <property type="entry name" value="PDZ"/>
    <property type="match status" value="1"/>
</dbReference>
<keyword evidence="3" id="KW-0812">Transmembrane</keyword>
<accession>A0ABS1KU40</accession>
<dbReference type="PANTHER" id="PTHR43343:SF3">
    <property type="entry name" value="PROTEASE DO-LIKE 8, CHLOROPLASTIC"/>
    <property type="match status" value="1"/>
</dbReference>
<keyword evidence="2" id="KW-0378">Hydrolase</keyword>
<evidence type="ECO:0000256" key="3">
    <source>
        <dbReference type="SAM" id="Phobius"/>
    </source>
</evidence>
<evidence type="ECO:0000313" key="6">
    <source>
        <dbReference type="Proteomes" id="UP000613030"/>
    </source>
</evidence>
<keyword evidence="1" id="KW-0645">Protease</keyword>
<dbReference type="Gene3D" id="2.30.42.10">
    <property type="match status" value="1"/>
</dbReference>
<dbReference type="Proteomes" id="UP000613030">
    <property type="component" value="Unassembled WGS sequence"/>
</dbReference>
<keyword evidence="6" id="KW-1185">Reference proteome</keyword>
<dbReference type="EMBL" id="JAERRB010000005">
    <property type="protein sequence ID" value="MBL0742850.1"/>
    <property type="molecule type" value="Genomic_DNA"/>
</dbReference>
<dbReference type="SUPFAM" id="SSF50494">
    <property type="entry name" value="Trypsin-like serine proteases"/>
    <property type="match status" value="1"/>
</dbReference>
<keyword evidence="3" id="KW-1133">Transmembrane helix</keyword>
<gene>
    <name evidence="5" type="ORF">JI741_16605</name>
</gene>
<dbReference type="Pfam" id="PF13365">
    <property type="entry name" value="Trypsin_2"/>
    <property type="match status" value="1"/>
</dbReference>
<sequence length="486" mass="52144">MKNALKIIVLGGLAGFVGAFLFYSFVIKPELSNLQTEPQFNTVRYELPAGDTSSAVQNSYTPAPASGTAAVPTDFSEAASKATQSVVYINSISRGATYTTWDWFFGEGTAGGRTQVSSGSGVIFSADGYIITNNHVIESAERIEVTYNKRIYPAELIGTNPSTDLAVIKINETGLPAIALGSSKTLQVGEWVVAVGNPFSLASTVTAGIVSAKGRRIGILEDKFPIESFIQTDAAINPGNSGGALVNKSGELVGINSAILSRTGSYTGYAFAIPVDIARKVFDDLVKYGIVQQGFIGGSVIEYNYENAKKYDLNTSVKTFNGVLLESLDKAGPALAAGLKPGDIITKINTTEVNSQSAFEEELSYHYPGDKISLTYTRDGKSATASLTLVNLNGTTEIIKRKIFSNAAIGAQLEATQYGVKVFKIKDNSILKQIGVPENFTIIAINRVRVKDPEEVVEFFGKYKGDGYLYGINSSRQQVEIPFRVR</sequence>
<dbReference type="InterPro" id="IPR036034">
    <property type="entry name" value="PDZ_sf"/>
</dbReference>
<evidence type="ECO:0000313" key="5">
    <source>
        <dbReference type="EMBL" id="MBL0742850.1"/>
    </source>
</evidence>